<name>A0A0D2K944_9EURO</name>
<proteinExistence type="predicted"/>
<dbReference type="GeneID" id="27710111"/>
<organism evidence="2 3">
    <name type="scientific">Fonsecaea multimorphosa CBS 102226</name>
    <dbReference type="NCBI Taxonomy" id="1442371"/>
    <lineage>
        <taxon>Eukaryota</taxon>
        <taxon>Fungi</taxon>
        <taxon>Dikarya</taxon>
        <taxon>Ascomycota</taxon>
        <taxon>Pezizomycotina</taxon>
        <taxon>Eurotiomycetes</taxon>
        <taxon>Chaetothyriomycetidae</taxon>
        <taxon>Chaetothyriales</taxon>
        <taxon>Herpotrichiellaceae</taxon>
        <taxon>Fonsecaea</taxon>
    </lineage>
</organism>
<sequence>MTAVGCHDSSAGSRETSVRRLHLAREESLPSRRNAAAIAALNGKPSVAPKVKEPETRRWDPLSSSDVEERSINLGAGVDGTSFGLPASASLMTEYSTNTGFGAVLICDGDVIVEGYDVQKPFERWIRDNKLALSKVPELKEHGIVCSTWTYSSESIHLNVWQDSENVVRVGCKVGAEGIAKANAGGSWVTGHSGSSWTDWLSDKRVVFFTGFKCVYRWLGRMTREPESSFRGGETFMVWDPETQDAYEAEIEFFGGIEESDDEGDEDDDKNDE</sequence>
<protein>
    <submittedName>
        <fullName evidence="2">Uncharacterized protein</fullName>
    </submittedName>
</protein>
<dbReference type="EMBL" id="KN848068">
    <property type="protein sequence ID" value="KIX99729.1"/>
    <property type="molecule type" value="Genomic_DNA"/>
</dbReference>
<evidence type="ECO:0000313" key="3">
    <source>
        <dbReference type="Proteomes" id="UP000053411"/>
    </source>
</evidence>
<keyword evidence="3" id="KW-1185">Reference proteome</keyword>
<feature type="region of interest" description="Disordered" evidence="1">
    <location>
        <begin position="43"/>
        <end position="64"/>
    </location>
</feature>
<dbReference type="AlphaFoldDB" id="A0A0D2K944"/>
<accession>A0A0D2K944</accession>
<feature type="compositionally biased region" description="Basic and acidic residues" evidence="1">
    <location>
        <begin position="50"/>
        <end position="60"/>
    </location>
</feature>
<reference evidence="2 3" key="1">
    <citation type="submission" date="2015-01" db="EMBL/GenBank/DDBJ databases">
        <title>The Genome Sequence of Fonsecaea multimorphosa CBS 102226.</title>
        <authorList>
            <consortium name="The Broad Institute Genomics Platform"/>
            <person name="Cuomo C."/>
            <person name="de Hoog S."/>
            <person name="Gorbushina A."/>
            <person name="Stielow B."/>
            <person name="Teixiera M."/>
            <person name="Abouelleil A."/>
            <person name="Chapman S.B."/>
            <person name="Priest M."/>
            <person name="Young S.K."/>
            <person name="Wortman J."/>
            <person name="Nusbaum C."/>
            <person name="Birren B."/>
        </authorList>
    </citation>
    <scope>NUCLEOTIDE SEQUENCE [LARGE SCALE GENOMIC DNA]</scope>
    <source>
        <strain evidence="2 3">CBS 102226</strain>
    </source>
</reference>
<feature type="region of interest" description="Disordered" evidence="1">
    <location>
        <begin position="1"/>
        <end position="30"/>
    </location>
</feature>
<dbReference type="OrthoDB" id="2883672at2759"/>
<dbReference type="RefSeq" id="XP_016633852.1">
    <property type="nucleotide sequence ID" value="XM_016774872.1"/>
</dbReference>
<gene>
    <name evidence="2" type="ORF">Z520_04365</name>
</gene>
<evidence type="ECO:0000256" key="1">
    <source>
        <dbReference type="SAM" id="MobiDB-lite"/>
    </source>
</evidence>
<evidence type="ECO:0000313" key="2">
    <source>
        <dbReference type="EMBL" id="KIX99729.1"/>
    </source>
</evidence>
<dbReference type="VEuPathDB" id="FungiDB:Z520_04365"/>
<dbReference type="Proteomes" id="UP000053411">
    <property type="component" value="Unassembled WGS sequence"/>
</dbReference>